<dbReference type="EMBL" id="SZOH01005635">
    <property type="protein sequence ID" value="TKI78714.1"/>
    <property type="molecule type" value="Genomic_DNA"/>
</dbReference>
<dbReference type="SUPFAM" id="SSF103473">
    <property type="entry name" value="MFS general substrate transporter"/>
    <property type="match status" value="1"/>
</dbReference>
<organism evidence="2 3">
    <name type="scientific">Bacillus cereus</name>
    <dbReference type="NCBI Taxonomy" id="1396"/>
    <lineage>
        <taxon>Bacteria</taxon>
        <taxon>Bacillati</taxon>
        <taxon>Bacillota</taxon>
        <taxon>Bacilli</taxon>
        <taxon>Bacillales</taxon>
        <taxon>Bacillaceae</taxon>
        <taxon>Bacillus</taxon>
        <taxon>Bacillus cereus group</taxon>
    </lineage>
</organism>
<protein>
    <submittedName>
        <fullName evidence="2">MFS transporter</fullName>
    </submittedName>
</protein>
<evidence type="ECO:0000256" key="1">
    <source>
        <dbReference type="SAM" id="Phobius"/>
    </source>
</evidence>
<dbReference type="Proteomes" id="UP000308444">
    <property type="component" value="Unassembled WGS sequence"/>
</dbReference>
<comment type="caution">
    <text evidence="2">The sequence shown here is derived from an EMBL/GenBank/DDBJ whole genome shotgun (WGS) entry which is preliminary data.</text>
</comment>
<evidence type="ECO:0000313" key="3">
    <source>
        <dbReference type="Proteomes" id="UP000308444"/>
    </source>
</evidence>
<keyword evidence="1" id="KW-0472">Membrane</keyword>
<dbReference type="Gene3D" id="1.20.1250.20">
    <property type="entry name" value="MFS general substrate transporter like domains"/>
    <property type="match status" value="1"/>
</dbReference>
<evidence type="ECO:0000313" key="2">
    <source>
        <dbReference type="EMBL" id="TKI78714.1"/>
    </source>
</evidence>
<reference evidence="2 3" key="1">
    <citation type="journal article" date="2019" name="Environ. Microbiol.">
        <title>An active ?-lactamase is a part of an orchestrated cell wall stress resistance network of Bacillus subtilis and related rhizosphere species.</title>
        <authorList>
            <person name="Bucher T."/>
            <person name="Keren-Paz A."/>
            <person name="Hausser J."/>
            <person name="Olender T."/>
            <person name="Cytryn E."/>
            <person name="Kolodkin-Gal I."/>
        </authorList>
    </citation>
    <scope>NUCLEOTIDE SEQUENCE [LARGE SCALE GENOMIC DNA]</scope>
    <source>
        <strain evidence="2 3">I32</strain>
    </source>
</reference>
<gene>
    <name evidence="2" type="ORF">FC695_45620</name>
</gene>
<accession>A0A9X8ZXP0</accession>
<feature type="non-terminal residue" evidence="2">
    <location>
        <position position="1"/>
    </location>
</feature>
<feature type="non-terminal residue" evidence="2">
    <location>
        <position position="78"/>
    </location>
</feature>
<proteinExistence type="predicted"/>
<dbReference type="InterPro" id="IPR036259">
    <property type="entry name" value="MFS_trans_sf"/>
</dbReference>
<sequence length="78" mass="8585">QTLTRQIVSPDLLTKAVSINGIVEQGTKIVGPLIGGMLLSWFQPEFCLIIRAISCLLATLVLIPTIKFKETISKEFVE</sequence>
<keyword evidence="1" id="KW-1133">Transmembrane helix</keyword>
<name>A0A9X8ZXP0_BACCE</name>
<keyword evidence="1" id="KW-0812">Transmembrane</keyword>
<feature type="transmembrane region" description="Helical" evidence="1">
    <location>
        <begin position="48"/>
        <end position="66"/>
    </location>
</feature>
<dbReference type="AlphaFoldDB" id="A0A9X8ZXP0"/>